<dbReference type="GO" id="GO:0030488">
    <property type="term" value="P:tRNA methylation"/>
    <property type="evidence" value="ECO:0007669"/>
    <property type="project" value="TreeGrafter"/>
</dbReference>
<proteinExistence type="inferred from homology"/>
<keyword evidence="2" id="KW-0963">Cytoplasm</keyword>
<dbReference type="GO" id="GO:0005737">
    <property type="term" value="C:cytoplasm"/>
    <property type="evidence" value="ECO:0007669"/>
    <property type="project" value="UniProtKB-SubCell"/>
</dbReference>
<dbReference type="EMBL" id="GG676694">
    <property type="protein sequence ID" value="EER11427.1"/>
    <property type="molecule type" value="Genomic_DNA"/>
</dbReference>
<dbReference type="GeneID" id="9046768"/>
<dbReference type="InParanoid" id="C5KVP2"/>
<dbReference type="InterPro" id="IPR036322">
    <property type="entry name" value="WD40_repeat_dom_sf"/>
</dbReference>
<dbReference type="PANTHER" id="PTHR14344:SF3">
    <property type="entry name" value="WD REPEAT-CONTAINING PROTEIN 6"/>
    <property type="match status" value="1"/>
</dbReference>
<gene>
    <name evidence="8" type="ORF">Pmar_PMAR011092</name>
</gene>
<comment type="subcellular location">
    <subcellularLocation>
        <location evidence="1">Cytoplasm</location>
    </subcellularLocation>
</comment>
<evidence type="ECO:0000256" key="3">
    <source>
        <dbReference type="ARBA" id="ARBA00022574"/>
    </source>
</evidence>
<dbReference type="OrthoDB" id="674604at2759"/>
<evidence type="ECO:0000256" key="4">
    <source>
        <dbReference type="ARBA" id="ARBA00022694"/>
    </source>
</evidence>
<dbReference type="InterPro" id="IPR001680">
    <property type="entry name" value="WD40_rpt"/>
</dbReference>
<dbReference type="AlphaFoldDB" id="C5KVP2"/>
<dbReference type="SMART" id="SM00320">
    <property type="entry name" value="WD40"/>
    <property type="match status" value="3"/>
</dbReference>
<dbReference type="InterPro" id="IPR015943">
    <property type="entry name" value="WD40/YVTN_repeat-like_dom_sf"/>
</dbReference>
<dbReference type="InterPro" id="IPR019775">
    <property type="entry name" value="WD40_repeat_CS"/>
</dbReference>
<evidence type="ECO:0000313" key="8">
    <source>
        <dbReference type="EMBL" id="EER11427.1"/>
    </source>
</evidence>
<evidence type="ECO:0000256" key="2">
    <source>
        <dbReference type="ARBA" id="ARBA00022490"/>
    </source>
</evidence>
<feature type="repeat" description="WD" evidence="7">
    <location>
        <begin position="188"/>
        <end position="232"/>
    </location>
</feature>
<dbReference type="PANTHER" id="PTHR14344">
    <property type="entry name" value="WD REPEAT PROTEIN"/>
    <property type="match status" value="1"/>
</dbReference>
<evidence type="ECO:0000256" key="6">
    <source>
        <dbReference type="ARBA" id="ARBA00038255"/>
    </source>
</evidence>
<comment type="similarity">
    <text evidence="6">Belongs to the WD repeat WDR6 family.</text>
</comment>
<keyword evidence="3 7" id="KW-0853">WD repeat</keyword>
<sequence length="665" mass="72755">MTREGPLETVAYHGPILAVENLRDPLRMTIAVGMGPYMHFTNGEQSDIILTEKLFHHEHIHGLRLCPDDTLLVWATTLLVSGKVTRDVSGSVIGFIKTAQVDCEDWVLCALALGDHICASTMHNEMLVIDTTTATIIERLQAPSRAILYSSWIECLGSSKADIVVVGGSVRWTCPVWRPFHTAEFREMEVHQGSVFSVRVYDDEQSGPLVLSSSDDRNATLWRLNDGSVIGTYSGHGGRVWSALLCSDRIVTACEDAIVRLFDRKSGKCLRQFHGHRHGGHGVRALTISTSHTTLSAISAGEDASVKVWDISLSSTSDTESYDKKCITLPPTHRKDWIRWLGFLNNSNNSATQICVVSNFGMVYTADSSARESGLRLRYVVEDAPVVAAGVSKTRLWFGLVSGGVSIIRKDTFDDLQTIVGAVEQQVAEIFPNTTTDEVVIVNRSGDVTLASEEGVVGRFRISGRKTCCCLVSGGFILLGTANGTVWVVHKDGTAPSSECRLFNSKVRLIAIEVKGRVNEAEKEVICSGNDGTVITSLWKETNDGLITLQPIYTVRVSAIQHLLGVRRPSPTAPRLAWGFSATDFLVWDVDSLVERWKVNCGGQRRPYALTFQEGKAIFVYADTAKLEFTVAQASGASWMTESSEFNGDHGRTIHGVCAVGADQM</sequence>
<dbReference type="InterPro" id="IPR051973">
    <property type="entry name" value="tRNA_Anticodon_Mtase-Reg"/>
</dbReference>
<accession>C5KVP2</accession>
<organism evidence="9">
    <name type="scientific">Perkinsus marinus (strain ATCC 50983 / TXsc)</name>
    <dbReference type="NCBI Taxonomy" id="423536"/>
    <lineage>
        <taxon>Eukaryota</taxon>
        <taxon>Sar</taxon>
        <taxon>Alveolata</taxon>
        <taxon>Perkinsozoa</taxon>
        <taxon>Perkinsea</taxon>
        <taxon>Perkinsida</taxon>
        <taxon>Perkinsidae</taxon>
        <taxon>Perkinsus</taxon>
    </lineage>
</organism>
<reference evidence="8 9" key="1">
    <citation type="submission" date="2008-07" db="EMBL/GenBank/DDBJ databases">
        <authorList>
            <person name="El-Sayed N."/>
            <person name="Caler E."/>
            <person name="Inman J."/>
            <person name="Amedeo P."/>
            <person name="Hass B."/>
            <person name="Wortman J."/>
        </authorList>
    </citation>
    <scope>NUCLEOTIDE SEQUENCE [LARGE SCALE GENOMIC DNA]</scope>
    <source>
        <strain evidence="9">ATCC 50983 / TXsc</strain>
    </source>
</reference>
<keyword evidence="9" id="KW-1185">Reference proteome</keyword>
<dbReference type="Proteomes" id="UP000007800">
    <property type="component" value="Unassembled WGS sequence"/>
</dbReference>
<protein>
    <submittedName>
        <fullName evidence="8">Guanine nucleotide-binding protein subunit beta, putative</fullName>
    </submittedName>
</protein>
<dbReference type="OMA" id="FIHICEN"/>
<name>C5KVP2_PERM5</name>
<evidence type="ECO:0000313" key="9">
    <source>
        <dbReference type="Proteomes" id="UP000007800"/>
    </source>
</evidence>
<evidence type="ECO:0000256" key="5">
    <source>
        <dbReference type="ARBA" id="ARBA00022737"/>
    </source>
</evidence>
<keyword evidence="5" id="KW-0677">Repeat</keyword>
<evidence type="ECO:0000256" key="7">
    <source>
        <dbReference type="PROSITE-ProRule" id="PRU00221"/>
    </source>
</evidence>
<dbReference type="RefSeq" id="XP_002779632.1">
    <property type="nucleotide sequence ID" value="XM_002779586.1"/>
</dbReference>
<dbReference type="Pfam" id="PF00400">
    <property type="entry name" value="WD40"/>
    <property type="match status" value="2"/>
</dbReference>
<dbReference type="Gene3D" id="2.130.10.10">
    <property type="entry name" value="YVTN repeat-like/Quinoprotein amine dehydrogenase"/>
    <property type="match status" value="2"/>
</dbReference>
<dbReference type="PROSITE" id="PS50082">
    <property type="entry name" value="WD_REPEATS_2"/>
    <property type="match status" value="2"/>
</dbReference>
<dbReference type="PROSITE" id="PS00678">
    <property type="entry name" value="WD_REPEATS_1"/>
    <property type="match status" value="1"/>
</dbReference>
<feature type="repeat" description="WD" evidence="7">
    <location>
        <begin position="278"/>
        <end position="319"/>
    </location>
</feature>
<keyword evidence="4" id="KW-0819">tRNA processing</keyword>
<dbReference type="SUPFAM" id="SSF50978">
    <property type="entry name" value="WD40 repeat-like"/>
    <property type="match status" value="2"/>
</dbReference>
<evidence type="ECO:0000256" key="1">
    <source>
        <dbReference type="ARBA" id="ARBA00004496"/>
    </source>
</evidence>